<dbReference type="InterPro" id="IPR058627">
    <property type="entry name" value="MdtA-like_C"/>
</dbReference>
<name>A0A378I892_9GAMM</name>
<dbReference type="Gene3D" id="2.40.30.170">
    <property type="match status" value="1"/>
</dbReference>
<dbReference type="RefSeq" id="WP_058524804.1">
    <property type="nucleotide sequence ID" value="NZ_CAAAHV010000017.1"/>
</dbReference>
<feature type="chain" id="PRO_5016581744" evidence="3">
    <location>
        <begin position="27"/>
        <end position="393"/>
    </location>
</feature>
<dbReference type="PANTHER" id="PTHR30158:SF3">
    <property type="entry name" value="MULTIDRUG EFFLUX PUMP SUBUNIT ACRA-RELATED"/>
    <property type="match status" value="1"/>
</dbReference>
<reference evidence="9 11" key="2">
    <citation type="submission" date="2018-06" db="EMBL/GenBank/DDBJ databases">
        <authorList>
            <consortium name="Pathogen Informatics"/>
            <person name="Doyle S."/>
        </authorList>
    </citation>
    <scope>NUCLEOTIDE SEQUENCE [LARGE SCALE GENOMIC DNA]</scope>
    <source>
        <strain evidence="9 11">NCTC12437</strain>
    </source>
</reference>
<organism evidence="9 11">
    <name type="scientific">Legionella birminghamensis</name>
    <dbReference type="NCBI Taxonomy" id="28083"/>
    <lineage>
        <taxon>Bacteria</taxon>
        <taxon>Pseudomonadati</taxon>
        <taxon>Pseudomonadota</taxon>
        <taxon>Gammaproteobacteria</taxon>
        <taxon>Legionellales</taxon>
        <taxon>Legionellaceae</taxon>
        <taxon>Legionella</taxon>
    </lineage>
</organism>
<dbReference type="AlphaFoldDB" id="A0A378I892"/>
<dbReference type="InterPro" id="IPR058624">
    <property type="entry name" value="MdtA-like_HH"/>
</dbReference>
<dbReference type="FunFam" id="2.40.420.20:FF:000001">
    <property type="entry name" value="Efflux RND transporter periplasmic adaptor subunit"/>
    <property type="match status" value="1"/>
</dbReference>
<feature type="domain" description="Multidrug resistance protein MdtA-like C-terminal permuted SH3" evidence="7">
    <location>
        <begin position="307"/>
        <end position="365"/>
    </location>
</feature>
<dbReference type="Pfam" id="PF25967">
    <property type="entry name" value="RND-MFP_C"/>
    <property type="match status" value="1"/>
</dbReference>
<feature type="domain" description="Multidrug resistance protein MdtA-like alpha-helical hairpin" evidence="4">
    <location>
        <begin position="107"/>
        <end position="176"/>
    </location>
</feature>
<evidence type="ECO:0000256" key="2">
    <source>
        <dbReference type="ARBA" id="ARBA00009477"/>
    </source>
</evidence>
<keyword evidence="3" id="KW-0732">Signal</keyword>
<dbReference type="PROSITE" id="PS51257">
    <property type="entry name" value="PROKAR_LIPOPROTEIN"/>
    <property type="match status" value="1"/>
</dbReference>
<evidence type="ECO:0000259" key="6">
    <source>
        <dbReference type="Pfam" id="PF25944"/>
    </source>
</evidence>
<dbReference type="NCBIfam" id="TIGR01730">
    <property type="entry name" value="RND_mfp"/>
    <property type="match status" value="1"/>
</dbReference>
<evidence type="ECO:0000313" key="9">
    <source>
        <dbReference type="EMBL" id="STX31062.1"/>
    </source>
</evidence>
<dbReference type="OrthoDB" id="9800613at2"/>
<dbReference type="GO" id="GO:0005886">
    <property type="term" value="C:plasma membrane"/>
    <property type="evidence" value="ECO:0007669"/>
    <property type="project" value="UniProtKB-SubCell"/>
</dbReference>
<dbReference type="Proteomes" id="UP000255066">
    <property type="component" value="Unassembled WGS sequence"/>
</dbReference>
<feature type="domain" description="Multidrug resistance protein MdtA-like barrel-sandwich hybrid" evidence="5">
    <location>
        <begin position="66"/>
        <end position="208"/>
    </location>
</feature>
<dbReference type="FunFam" id="1.10.287.470:FF:000002">
    <property type="entry name" value="Efflux RND transporter periplasmic adaptor subunit"/>
    <property type="match status" value="1"/>
</dbReference>
<dbReference type="InterPro" id="IPR058625">
    <property type="entry name" value="MdtA-like_BSH"/>
</dbReference>
<dbReference type="GO" id="GO:0046677">
    <property type="term" value="P:response to antibiotic"/>
    <property type="evidence" value="ECO:0007669"/>
    <property type="project" value="TreeGrafter"/>
</dbReference>
<evidence type="ECO:0000259" key="5">
    <source>
        <dbReference type="Pfam" id="PF25917"/>
    </source>
</evidence>
<reference evidence="8 10" key="1">
    <citation type="submission" date="2015-11" db="EMBL/GenBank/DDBJ databases">
        <title>Genomic analysis of 38 Legionella species identifies large and diverse effector repertoires.</title>
        <authorList>
            <person name="Burstein D."/>
            <person name="Amaro F."/>
            <person name="Zusman T."/>
            <person name="Lifshitz Z."/>
            <person name="Cohen O."/>
            <person name="Gilbert J.A."/>
            <person name="Pupko T."/>
            <person name="Shuman H.A."/>
            <person name="Segal G."/>
        </authorList>
    </citation>
    <scope>NUCLEOTIDE SEQUENCE [LARGE SCALE GENOMIC DNA]</scope>
    <source>
        <strain evidence="8 10">CDC#1407-AL-14</strain>
    </source>
</reference>
<feature type="domain" description="Multidrug resistance protein MdtA-like beta-barrel" evidence="6">
    <location>
        <begin position="213"/>
        <end position="302"/>
    </location>
</feature>
<evidence type="ECO:0000259" key="7">
    <source>
        <dbReference type="Pfam" id="PF25967"/>
    </source>
</evidence>
<dbReference type="STRING" id="28083.Lbir_2829"/>
<dbReference type="Pfam" id="PF25917">
    <property type="entry name" value="BSH_RND"/>
    <property type="match status" value="1"/>
</dbReference>
<accession>A0A378I892</accession>
<keyword evidence="10" id="KW-1185">Reference proteome</keyword>
<dbReference type="InterPro" id="IPR058626">
    <property type="entry name" value="MdtA-like_b-barrel"/>
</dbReference>
<evidence type="ECO:0000313" key="11">
    <source>
        <dbReference type="Proteomes" id="UP000255066"/>
    </source>
</evidence>
<proteinExistence type="inferred from homology"/>
<sequence>MKWTFCNSQSRLLRPLLLISPLILLTACGDKPAQQGWGEPEVGVVQLAFQPFPITVELPGRVRSYRIAEVRPQVNGIILKRLFVEGTDVKEGQSLYQIDPAPYQAALDTAKGDLSKAEANLEIANLTVNRYKPLLGNKFVSKQDYDTAVANAKQGEASVESAKAALETAKINLQYTKVLAPISGRIGRSSVTEGALVTASQQNALAIIHQLDPVYVDITQSSNEFFRLQNELSKGEKQGKSQNISVNLFLDDGSTYNQTGKLEFSEVQVDETTGSITLRAIFSNPKNKLLPGMFVRAQLNMGINPKALLVPQQGITRNNTGNATALIVNNENKVEERKVTVTEAVNDKWLVTEGLTAGDKVIVSGQLKIKPGSKVKILNNQAEKDNKNTKVDS</sequence>
<evidence type="ECO:0000313" key="8">
    <source>
        <dbReference type="EMBL" id="KTC68227.1"/>
    </source>
</evidence>
<dbReference type="Gene3D" id="1.10.287.470">
    <property type="entry name" value="Helix hairpin bin"/>
    <property type="match status" value="1"/>
</dbReference>
<evidence type="ECO:0000313" key="10">
    <source>
        <dbReference type="Proteomes" id="UP000054735"/>
    </source>
</evidence>
<dbReference type="SUPFAM" id="SSF111369">
    <property type="entry name" value="HlyD-like secretion proteins"/>
    <property type="match status" value="1"/>
</dbReference>
<protein>
    <submittedName>
        <fullName evidence="9">Multidrug efflux system, subunit A</fullName>
    </submittedName>
</protein>
<comment type="subcellular location">
    <subcellularLocation>
        <location evidence="1">Cell inner membrane</location>
        <topology evidence="1">Lipid-anchor</topology>
    </subcellularLocation>
</comment>
<dbReference type="Gene3D" id="2.40.50.100">
    <property type="match status" value="1"/>
</dbReference>
<dbReference type="GO" id="GO:0022857">
    <property type="term" value="F:transmembrane transporter activity"/>
    <property type="evidence" value="ECO:0007669"/>
    <property type="project" value="InterPro"/>
</dbReference>
<dbReference type="InterPro" id="IPR006143">
    <property type="entry name" value="RND_pump_MFP"/>
</dbReference>
<evidence type="ECO:0000259" key="4">
    <source>
        <dbReference type="Pfam" id="PF25876"/>
    </source>
</evidence>
<gene>
    <name evidence="9" type="primary">mdtA</name>
    <name evidence="8" type="ORF">Lbir_2829</name>
    <name evidence="9" type="ORF">NCTC12437_00832</name>
</gene>
<dbReference type="Pfam" id="PF25944">
    <property type="entry name" value="Beta-barrel_RND"/>
    <property type="match status" value="1"/>
</dbReference>
<dbReference type="Pfam" id="PF25876">
    <property type="entry name" value="HH_MFP_RND"/>
    <property type="match status" value="1"/>
</dbReference>
<dbReference type="Gene3D" id="2.40.420.20">
    <property type="match status" value="1"/>
</dbReference>
<evidence type="ECO:0000256" key="1">
    <source>
        <dbReference type="ARBA" id="ARBA00004519"/>
    </source>
</evidence>
<dbReference type="Proteomes" id="UP000054735">
    <property type="component" value="Unassembled WGS sequence"/>
</dbReference>
<evidence type="ECO:0000256" key="3">
    <source>
        <dbReference type="SAM" id="SignalP"/>
    </source>
</evidence>
<dbReference type="EMBL" id="LNXT01000048">
    <property type="protein sequence ID" value="KTC68227.1"/>
    <property type="molecule type" value="Genomic_DNA"/>
</dbReference>
<dbReference type="PANTHER" id="PTHR30158">
    <property type="entry name" value="ACRA/E-RELATED COMPONENT OF DRUG EFFLUX TRANSPORTER"/>
    <property type="match status" value="1"/>
</dbReference>
<feature type="signal peptide" evidence="3">
    <location>
        <begin position="1"/>
        <end position="26"/>
    </location>
</feature>
<comment type="similarity">
    <text evidence="2">Belongs to the membrane fusion protein (MFP) (TC 8.A.1) family.</text>
</comment>
<dbReference type="EMBL" id="UGNW01000001">
    <property type="protein sequence ID" value="STX31062.1"/>
    <property type="molecule type" value="Genomic_DNA"/>
</dbReference>